<dbReference type="InterPro" id="IPR035069">
    <property type="entry name" value="TTHA1013/TTHA0281-like"/>
</dbReference>
<sequence length="72" mass="7756">MRYMVVIEKGPASYGAFVPDLPGCIAVGETEAEALELIQEAIHFHLEDLRLGGKPIPQPVSKSTFVEIGFAA</sequence>
<comment type="caution">
    <text evidence="2">The sequence shown here is derived from an EMBL/GenBank/DDBJ whole genome shotgun (WGS) entry which is preliminary data.</text>
</comment>
<proteinExistence type="predicted"/>
<gene>
    <name evidence="2" type="ORF">IPK02_21300</name>
</gene>
<dbReference type="Gene3D" id="3.30.160.250">
    <property type="match status" value="1"/>
</dbReference>
<dbReference type="AlphaFoldDB" id="A0A935W8F3"/>
<dbReference type="Pfam" id="PF15919">
    <property type="entry name" value="HicB_lk_antitox"/>
    <property type="match status" value="1"/>
</dbReference>
<evidence type="ECO:0000259" key="1">
    <source>
        <dbReference type="Pfam" id="PF15919"/>
    </source>
</evidence>
<dbReference type="SUPFAM" id="SSF143100">
    <property type="entry name" value="TTHA1013/TTHA0281-like"/>
    <property type="match status" value="1"/>
</dbReference>
<dbReference type="EMBL" id="JADJOT010000012">
    <property type="protein sequence ID" value="MBK7956275.1"/>
    <property type="molecule type" value="Genomic_DNA"/>
</dbReference>
<dbReference type="PANTHER" id="PTHR34504">
    <property type="entry name" value="ANTITOXIN HICB"/>
    <property type="match status" value="1"/>
</dbReference>
<dbReference type="InterPro" id="IPR031807">
    <property type="entry name" value="HicB-like"/>
</dbReference>
<dbReference type="Proteomes" id="UP000706151">
    <property type="component" value="Unassembled WGS sequence"/>
</dbReference>
<name>A0A935W8F3_9PROT</name>
<organism evidence="2 3">
    <name type="scientific">Candidatus Accumulibacter affinis</name>
    <dbReference type="NCBI Taxonomy" id="2954384"/>
    <lineage>
        <taxon>Bacteria</taxon>
        <taxon>Pseudomonadati</taxon>
        <taxon>Pseudomonadota</taxon>
        <taxon>Betaproteobacteria</taxon>
        <taxon>Candidatus Accumulibacter</taxon>
    </lineage>
</organism>
<protein>
    <submittedName>
        <fullName evidence="2">Type II toxin-antitoxin system HicB family antitoxin</fullName>
    </submittedName>
</protein>
<reference evidence="2 3" key="1">
    <citation type="submission" date="2020-10" db="EMBL/GenBank/DDBJ databases">
        <title>Connecting structure to function with the recovery of over 1000 high-quality activated sludge metagenome-assembled genomes encoding full-length rRNA genes using long-read sequencing.</title>
        <authorList>
            <person name="Singleton C.M."/>
            <person name="Petriglieri F."/>
            <person name="Kristensen J.M."/>
            <person name="Kirkegaard R.H."/>
            <person name="Michaelsen T.Y."/>
            <person name="Andersen M.H."/>
            <person name="Karst S.M."/>
            <person name="Dueholm M.S."/>
            <person name="Nielsen P.H."/>
            <person name="Albertsen M."/>
        </authorList>
    </citation>
    <scope>NUCLEOTIDE SEQUENCE [LARGE SCALE GENOMIC DNA]</scope>
    <source>
        <strain evidence="2">Fred_18-Q3-R57-64_BAT3C.720</strain>
    </source>
</reference>
<dbReference type="PANTHER" id="PTHR34504:SF2">
    <property type="entry name" value="UPF0150 PROTEIN SSL0259"/>
    <property type="match status" value="1"/>
</dbReference>
<evidence type="ECO:0000313" key="3">
    <source>
        <dbReference type="Proteomes" id="UP000706151"/>
    </source>
</evidence>
<feature type="domain" description="HicB-like antitoxin of toxin-antitoxin system" evidence="1">
    <location>
        <begin position="3"/>
        <end position="61"/>
    </location>
</feature>
<dbReference type="InterPro" id="IPR051404">
    <property type="entry name" value="TA_system_antitoxin"/>
</dbReference>
<evidence type="ECO:0000313" key="2">
    <source>
        <dbReference type="EMBL" id="MBK7956275.1"/>
    </source>
</evidence>
<accession>A0A935W8F3</accession>